<keyword evidence="5" id="KW-1185">Reference proteome</keyword>
<gene>
    <name evidence="4" type="ORF">RFB13_18160</name>
</gene>
<dbReference type="Pfam" id="PF07825">
    <property type="entry name" value="Exc"/>
    <property type="match status" value="1"/>
</dbReference>
<dbReference type="RefSeq" id="WP_309205047.1">
    <property type="nucleotide sequence ID" value="NZ_CP133586.1"/>
</dbReference>
<dbReference type="InterPro" id="IPR009061">
    <property type="entry name" value="DNA-bd_dom_put_sf"/>
</dbReference>
<protein>
    <submittedName>
        <fullName evidence="4">Excisionase</fullName>
    </submittedName>
</protein>
<sequence length="86" mass="10239">MKLLTLEEWIKTIYSSDYPSLQTLQRWARNGNIYPPPEKHGKQYRVREDAIYIDPLNYSPSYYKSKLLQFIDKTRSASPVSLNKKR</sequence>
<reference evidence="4 5" key="1">
    <citation type="submission" date="2023-08" db="EMBL/GenBank/DDBJ databases">
        <title>Complete Genome and Methylome dissection of Serratia fonticola NEB369.</title>
        <authorList>
            <person name="Fomenkov A."/>
            <person name="Roberts R.D."/>
        </authorList>
    </citation>
    <scope>NUCLEOTIDE SEQUENCE [LARGE SCALE GENOMIC DNA]</scope>
    <source>
        <strain evidence="4 5">NEB369</strain>
    </source>
</reference>
<proteinExistence type="predicted"/>
<dbReference type="Proteomes" id="UP001235341">
    <property type="component" value="Chromosome"/>
</dbReference>
<keyword evidence="1" id="KW-0238">DNA-binding</keyword>
<keyword evidence="2" id="KW-0233">DNA recombination</keyword>
<accession>A0ABY9PIP9</accession>
<feature type="domain" description="Excisionase-like" evidence="3">
    <location>
        <begin position="4"/>
        <end position="77"/>
    </location>
</feature>
<evidence type="ECO:0000259" key="3">
    <source>
        <dbReference type="Pfam" id="PF07825"/>
    </source>
</evidence>
<dbReference type="SUPFAM" id="SSF46955">
    <property type="entry name" value="Putative DNA-binding domain"/>
    <property type="match status" value="1"/>
</dbReference>
<dbReference type="Gene3D" id="1.10.1660.20">
    <property type="match status" value="1"/>
</dbReference>
<evidence type="ECO:0000313" key="4">
    <source>
        <dbReference type="EMBL" id="WMT13148.1"/>
    </source>
</evidence>
<name>A0ABY9PIP9_SERFO</name>
<dbReference type="InterPro" id="IPR038137">
    <property type="entry name" value="Excisionase-like_sf"/>
</dbReference>
<dbReference type="EMBL" id="CP133586">
    <property type="protein sequence ID" value="WMT13148.1"/>
    <property type="molecule type" value="Genomic_DNA"/>
</dbReference>
<evidence type="ECO:0000313" key="5">
    <source>
        <dbReference type="Proteomes" id="UP001235341"/>
    </source>
</evidence>
<evidence type="ECO:0000256" key="2">
    <source>
        <dbReference type="ARBA" id="ARBA00023172"/>
    </source>
</evidence>
<evidence type="ECO:0000256" key="1">
    <source>
        <dbReference type="ARBA" id="ARBA00023125"/>
    </source>
</evidence>
<dbReference type="InterPro" id="IPR012884">
    <property type="entry name" value="Excisionase-like"/>
</dbReference>
<organism evidence="4 5">
    <name type="scientific">Serratia fonticola</name>
    <dbReference type="NCBI Taxonomy" id="47917"/>
    <lineage>
        <taxon>Bacteria</taxon>
        <taxon>Pseudomonadati</taxon>
        <taxon>Pseudomonadota</taxon>
        <taxon>Gammaproteobacteria</taxon>
        <taxon>Enterobacterales</taxon>
        <taxon>Yersiniaceae</taxon>
        <taxon>Serratia</taxon>
    </lineage>
</organism>